<evidence type="ECO:0000256" key="2">
    <source>
        <dbReference type="SAM" id="Phobius"/>
    </source>
</evidence>
<dbReference type="Gene3D" id="1.25.40.10">
    <property type="entry name" value="Tetratricopeptide repeat domain"/>
    <property type="match status" value="1"/>
</dbReference>
<dbReference type="GO" id="GO:0030041">
    <property type="term" value="P:actin filament polymerization"/>
    <property type="evidence" value="ECO:0007669"/>
    <property type="project" value="TreeGrafter"/>
</dbReference>
<organism evidence="3 4">
    <name type="scientific">Hermetia illucens</name>
    <name type="common">Black soldier fly</name>
    <dbReference type="NCBI Taxonomy" id="343691"/>
    <lineage>
        <taxon>Eukaryota</taxon>
        <taxon>Metazoa</taxon>
        <taxon>Ecdysozoa</taxon>
        <taxon>Arthropoda</taxon>
        <taxon>Hexapoda</taxon>
        <taxon>Insecta</taxon>
        <taxon>Pterygota</taxon>
        <taxon>Neoptera</taxon>
        <taxon>Endopterygota</taxon>
        <taxon>Diptera</taxon>
        <taxon>Brachycera</taxon>
        <taxon>Stratiomyomorpha</taxon>
        <taxon>Stratiomyidae</taxon>
        <taxon>Hermetiinae</taxon>
        <taxon>Hermetia</taxon>
    </lineage>
</organism>
<dbReference type="PANTHER" id="PTHR16091:SF1">
    <property type="entry name" value="TETRATRICOPEPTIDE REPEAT PROTEIN 17"/>
    <property type="match status" value="1"/>
</dbReference>
<accession>A0A7R8V0N4</accession>
<protein>
    <recommendedName>
        <fullName evidence="5">Tetratricopeptide repeat protein 17</fullName>
    </recommendedName>
</protein>
<dbReference type="PANTHER" id="PTHR16091">
    <property type="entry name" value="TTC17 PROTEIN"/>
    <property type="match status" value="1"/>
</dbReference>
<dbReference type="AlphaFoldDB" id="A0A7R8V0N4"/>
<keyword evidence="2" id="KW-1133">Transmembrane helix</keyword>
<keyword evidence="4" id="KW-1185">Reference proteome</keyword>
<evidence type="ECO:0000313" key="4">
    <source>
        <dbReference type="Proteomes" id="UP000594454"/>
    </source>
</evidence>
<dbReference type="FunCoup" id="A0A7R8V0N4">
    <property type="interactions" value="2"/>
</dbReference>
<dbReference type="Proteomes" id="UP000594454">
    <property type="component" value="Chromosome 5"/>
</dbReference>
<dbReference type="InterPro" id="IPR011990">
    <property type="entry name" value="TPR-like_helical_dom_sf"/>
</dbReference>
<feature type="coiled-coil region" evidence="1">
    <location>
        <begin position="398"/>
        <end position="425"/>
    </location>
</feature>
<evidence type="ECO:0008006" key="5">
    <source>
        <dbReference type="Google" id="ProtNLM"/>
    </source>
</evidence>
<sequence length="450" mass="51819">MIVLKSIVFFVLFNVACSIIAVNHWVLNDNGLITAKIDSPFYMREPQNLATFLDQIKHHEIVESTHLELLRQKELMVEQIIQSVRFGIETIEQAKCSAKFDDPDNILSHTRLTRNYLNRFNKNAKYELLVKPQLPYCEQFLEFNIGMCCFDHLPSLGNSRLLEISPEDDMKDEELEIDNDYFLSDIVAGLKKNPNSWKHHALASYYWRMKGNAHQAVECARRAILLAPREFKDVPLLSLGTILTRAEQFNDADIVLSAAVDHAPHIAENHLALGITLAMSYNFNRSIEHLETAEKVDPSYSHKISNLKNFVMCLNKLNRNSEKIDGFIEYFKKEVSGLRSMKAKIFASHEKLLQQQVPLGARYVDMDKANGPFTHRGQYCSTRTLAGNDEPVLFCDFYSEIQMRLESYDVDIEALEQEINANSEAIKERLTMELHSQLNFQRLKTKPSRD</sequence>
<proteinExistence type="predicted"/>
<dbReference type="InParanoid" id="A0A7R8V0N4"/>
<dbReference type="OMA" id="PFFMREP"/>
<evidence type="ECO:0000256" key="1">
    <source>
        <dbReference type="SAM" id="Coils"/>
    </source>
</evidence>
<dbReference type="EMBL" id="LR899013">
    <property type="protein sequence ID" value="CAD7090508.1"/>
    <property type="molecule type" value="Genomic_DNA"/>
</dbReference>
<reference evidence="3 4" key="1">
    <citation type="submission" date="2020-11" db="EMBL/GenBank/DDBJ databases">
        <authorList>
            <person name="Wallbank WR R."/>
            <person name="Pardo Diaz C."/>
            <person name="Kozak K."/>
            <person name="Martin S."/>
            <person name="Jiggins C."/>
            <person name="Moest M."/>
            <person name="Warren A I."/>
            <person name="Generalovic N T."/>
            <person name="Byers J.R.P. K."/>
            <person name="Montejo-Kovacevich G."/>
            <person name="Yen C E."/>
        </authorList>
    </citation>
    <scope>NUCLEOTIDE SEQUENCE [LARGE SCALE GENOMIC DNA]</scope>
</reference>
<dbReference type="GO" id="GO:0005737">
    <property type="term" value="C:cytoplasm"/>
    <property type="evidence" value="ECO:0007669"/>
    <property type="project" value="TreeGrafter"/>
</dbReference>
<keyword evidence="2" id="KW-0472">Membrane</keyword>
<keyword evidence="2" id="KW-0812">Transmembrane</keyword>
<feature type="transmembrane region" description="Helical" evidence="2">
    <location>
        <begin position="7"/>
        <end position="27"/>
    </location>
</feature>
<dbReference type="SUPFAM" id="SSF48452">
    <property type="entry name" value="TPR-like"/>
    <property type="match status" value="1"/>
</dbReference>
<gene>
    <name evidence="3" type="ORF">HERILL_LOCUS12986</name>
</gene>
<dbReference type="InterPro" id="IPR052630">
    <property type="entry name" value="TTC17"/>
</dbReference>
<dbReference type="GO" id="GO:0015629">
    <property type="term" value="C:actin cytoskeleton"/>
    <property type="evidence" value="ECO:0007669"/>
    <property type="project" value="TreeGrafter"/>
</dbReference>
<keyword evidence="1" id="KW-0175">Coiled coil</keyword>
<name>A0A7R8V0N4_HERIL</name>
<evidence type="ECO:0000313" key="3">
    <source>
        <dbReference type="EMBL" id="CAD7090508.1"/>
    </source>
</evidence>
<dbReference type="OrthoDB" id="2115703at2759"/>